<dbReference type="GO" id="GO:0061504">
    <property type="term" value="P:cyclic threonylcarbamoyladenosine biosynthetic process"/>
    <property type="evidence" value="ECO:0007669"/>
    <property type="project" value="TreeGrafter"/>
</dbReference>
<accession>A0AAD0YIY5</accession>
<dbReference type="InterPro" id="IPR000594">
    <property type="entry name" value="ThiF_NAD_FAD-bd"/>
</dbReference>
<dbReference type="GO" id="GO:0016779">
    <property type="term" value="F:nucleotidyltransferase activity"/>
    <property type="evidence" value="ECO:0007669"/>
    <property type="project" value="UniProtKB-KW"/>
</dbReference>
<name>A0AAD0YIY5_9FLAO</name>
<keyword evidence="2" id="KW-0808">Transferase</keyword>
<organism evidence="2 4">
    <name type="scientific">Chryseobacterium shandongense</name>
    <dbReference type="NCBI Taxonomy" id="1493872"/>
    <lineage>
        <taxon>Bacteria</taxon>
        <taxon>Pseudomonadati</taxon>
        <taxon>Bacteroidota</taxon>
        <taxon>Flavobacteriia</taxon>
        <taxon>Flavobacteriales</taxon>
        <taxon>Weeksellaceae</taxon>
        <taxon>Chryseobacterium group</taxon>
        <taxon>Chryseobacterium</taxon>
    </lineage>
</organism>
<dbReference type="Pfam" id="PF00899">
    <property type="entry name" value="ThiF"/>
    <property type="match status" value="1"/>
</dbReference>
<evidence type="ECO:0000313" key="3">
    <source>
        <dbReference type="EMBL" id="AZA96057.1"/>
    </source>
</evidence>
<reference evidence="4 5" key="1">
    <citation type="submission" date="2018-11" db="EMBL/GenBank/DDBJ databases">
        <title>Proposal to divide the Flavobacteriaceae and reorganize its genera based on Amino Acid Identity values calculated from whole genome sequences.</title>
        <authorList>
            <person name="Nicholson A.C."/>
            <person name="Gulvik C.A."/>
            <person name="Whitney A.M."/>
            <person name="Humrighouse B.W."/>
            <person name="Bell M."/>
            <person name="Holmes B."/>
            <person name="Steigerwalt A.G."/>
            <person name="Villarma A."/>
            <person name="Sheth M."/>
            <person name="Batra D."/>
            <person name="Pryor J."/>
            <person name="Bernardet J.-F."/>
            <person name="Hugo C."/>
            <person name="Kampfer P."/>
            <person name="Newman J."/>
            <person name="McQuiston J.R."/>
        </authorList>
    </citation>
    <scope>NUCLEOTIDE SEQUENCE [LARGE SCALE GENOMIC DNA]</scope>
    <source>
        <strain evidence="2 4">G0207</strain>
        <strain evidence="3 5">H5143</strain>
    </source>
</reference>
<sequence>MKVSFKLTECQHNKLQIHLHPGDGLEAVAFGLCGRLNTEKTNILLLHELYLLPYNECERAEDFVKWKIDNVQHLLEKALTNDYAIVKFHSHGIKDSDFSKLDDISDRSFFECVYGWTDTEFPHVSIIMYPDGSFRGRAIDKKQEFHTLYSTNIVGDNINKTIYSDDILTPDFLEFTDRNTQAFGDKTTKILKSLKIGVVGCSGTGSPTIEQLVRLGVGELVLVDNDKGELANMNRIYGLTMDDVKTNELKVNSIKKHIDSIGLGTTVITLPFLVQEKQSVVNELASCDLIFGCVDSAEGRHYLNLISHYYLVPLIDIGVKLSADGNGGIDSINGNIHYIHPGSASLLERNVYSSKRLADEEVKRTDPEEFEKRQVYFDNTNVTSPAVISVNTLHSSLAVCEMLSRIHPYRYNENCKFDSTHINLCDWDISATSSPKSTSKFFDFNTLGIGNKQPLIRISS</sequence>
<dbReference type="PANTHER" id="PTHR43267">
    <property type="entry name" value="TRNA THREONYLCARBAMOYLADENOSINE DEHYDRATASE"/>
    <property type="match status" value="1"/>
</dbReference>
<dbReference type="Proteomes" id="UP000281741">
    <property type="component" value="Chromosome"/>
</dbReference>
<dbReference type="AlphaFoldDB" id="A0AAD0YIY5"/>
<dbReference type="GO" id="GO:0008641">
    <property type="term" value="F:ubiquitin-like modifier activating enzyme activity"/>
    <property type="evidence" value="ECO:0007669"/>
    <property type="project" value="InterPro"/>
</dbReference>
<dbReference type="RefSeq" id="WP_123854705.1">
    <property type="nucleotide sequence ID" value="NZ_CP033912.1"/>
</dbReference>
<dbReference type="EMBL" id="CP033915">
    <property type="protein sequence ID" value="AZA87556.1"/>
    <property type="molecule type" value="Genomic_DNA"/>
</dbReference>
<dbReference type="InterPro" id="IPR035985">
    <property type="entry name" value="Ubiquitin-activating_enz"/>
</dbReference>
<evidence type="ECO:0000313" key="4">
    <source>
        <dbReference type="Proteomes" id="UP000274073"/>
    </source>
</evidence>
<feature type="domain" description="THIF-type NAD/FAD binding fold" evidence="1">
    <location>
        <begin position="178"/>
        <end position="420"/>
    </location>
</feature>
<dbReference type="GO" id="GO:0061503">
    <property type="term" value="F:tRNA threonylcarbamoyladenosine dehydratase"/>
    <property type="evidence" value="ECO:0007669"/>
    <property type="project" value="TreeGrafter"/>
</dbReference>
<gene>
    <name evidence="2" type="ORF">EG349_12510</name>
    <name evidence="3" type="ORF">EG353_10980</name>
</gene>
<dbReference type="Gene3D" id="3.40.50.720">
    <property type="entry name" value="NAD(P)-binding Rossmann-like Domain"/>
    <property type="match status" value="1"/>
</dbReference>
<dbReference type="SUPFAM" id="SSF69572">
    <property type="entry name" value="Activating enzymes of the ubiquitin-like proteins"/>
    <property type="match status" value="1"/>
</dbReference>
<keyword evidence="2" id="KW-0548">Nucleotidyltransferase</keyword>
<evidence type="ECO:0000313" key="2">
    <source>
        <dbReference type="EMBL" id="AZA87556.1"/>
    </source>
</evidence>
<keyword evidence="5" id="KW-1185">Reference proteome</keyword>
<evidence type="ECO:0000259" key="1">
    <source>
        <dbReference type="Pfam" id="PF00899"/>
    </source>
</evidence>
<proteinExistence type="predicted"/>
<dbReference type="Proteomes" id="UP000274073">
    <property type="component" value="Chromosome"/>
</dbReference>
<protein>
    <submittedName>
        <fullName evidence="2">ThiF family adenylyltransferase</fullName>
    </submittedName>
</protein>
<dbReference type="EMBL" id="CP033912">
    <property type="protein sequence ID" value="AZA96057.1"/>
    <property type="molecule type" value="Genomic_DNA"/>
</dbReference>
<evidence type="ECO:0000313" key="5">
    <source>
        <dbReference type="Proteomes" id="UP000281741"/>
    </source>
</evidence>
<dbReference type="PANTHER" id="PTHR43267:SF1">
    <property type="entry name" value="TRNA THREONYLCARBAMOYLADENOSINE DEHYDRATASE"/>
    <property type="match status" value="1"/>
</dbReference>
<dbReference type="InterPro" id="IPR045886">
    <property type="entry name" value="ThiF/MoeB/HesA"/>
</dbReference>